<dbReference type="Pfam" id="PF13280">
    <property type="entry name" value="WYL"/>
    <property type="match status" value="1"/>
</dbReference>
<dbReference type="SUPFAM" id="SSF46785">
    <property type="entry name" value="Winged helix' DNA-binding domain"/>
    <property type="match status" value="1"/>
</dbReference>
<evidence type="ECO:0000259" key="3">
    <source>
        <dbReference type="PROSITE" id="PS51000"/>
    </source>
</evidence>
<evidence type="ECO:0000256" key="1">
    <source>
        <dbReference type="ARBA" id="ARBA00023015"/>
    </source>
</evidence>
<dbReference type="Gene3D" id="1.10.10.10">
    <property type="entry name" value="Winged helix-like DNA-binding domain superfamily/Winged helix DNA-binding domain"/>
    <property type="match status" value="1"/>
</dbReference>
<evidence type="ECO:0000313" key="5">
    <source>
        <dbReference type="Proteomes" id="UP000605427"/>
    </source>
</evidence>
<dbReference type="Proteomes" id="UP000605427">
    <property type="component" value="Unassembled WGS sequence"/>
</dbReference>
<evidence type="ECO:0000313" key="4">
    <source>
        <dbReference type="EMBL" id="GGH72770.1"/>
    </source>
</evidence>
<sequence>MRGDRLMKIVLLLQSRGRMSTRELADELEVTTRTVSRDLEAIGQSGIPILAHRGRFGGWSLMEGYRSGLTGMTPDEAAALLLRASSGPLSDVGLGGHYETALQKLRAAYPEPERQGAEFLRRRLLIDESSWHTRSAATPEALALCQEAVWEERLLAFDYAKANPTASKDPNRLVEPLGLIVKRGVWYLAAQDRDTIKTFRVSNMLNIRLLEQSFAYPEDFDLAAYWQDSLRAFPDRLPHYEVSLVMTAEVLQAFREKRYIRVLRAEPIKNGQYEVEADLATPEFALRLVLGFGASIRVIEPSGFAEAVAAEAGKVREMYRGCPDS</sequence>
<proteinExistence type="predicted"/>
<dbReference type="InterPro" id="IPR001034">
    <property type="entry name" value="DeoR_HTH"/>
</dbReference>
<dbReference type="Pfam" id="PF25583">
    <property type="entry name" value="WCX"/>
    <property type="match status" value="1"/>
</dbReference>
<name>A0ABQ1ZQ03_9BACL</name>
<dbReference type="InterPro" id="IPR028349">
    <property type="entry name" value="PafC-like"/>
</dbReference>
<dbReference type="EMBL" id="BMDD01000001">
    <property type="protein sequence ID" value="GGH72770.1"/>
    <property type="molecule type" value="Genomic_DNA"/>
</dbReference>
<dbReference type="InterPro" id="IPR051534">
    <property type="entry name" value="CBASS_pafABC_assoc_protein"/>
</dbReference>
<dbReference type="PANTHER" id="PTHR34580:SF1">
    <property type="entry name" value="PROTEIN PAFC"/>
    <property type="match status" value="1"/>
</dbReference>
<organism evidence="4 5">
    <name type="scientific">Saccharibacillus endophyticus</name>
    <dbReference type="NCBI Taxonomy" id="2060666"/>
    <lineage>
        <taxon>Bacteria</taxon>
        <taxon>Bacillati</taxon>
        <taxon>Bacillota</taxon>
        <taxon>Bacilli</taxon>
        <taxon>Bacillales</taxon>
        <taxon>Paenibacillaceae</taxon>
        <taxon>Saccharibacillus</taxon>
    </lineage>
</organism>
<dbReference type="SMART" id="SM00420">
    <property type="entry name" value="HTH_DEOR"/>
    <property type="match status" value="1"/>
</dbReference>
<accession>A0ABQ1ZQ03</accession>
<dbReference type="InterPro" id="IPR036390">
    <property type="entry name" value="WH_DNA-bd_sf"/>
</dbReference>
<dbReference type="PROSITE" id="PS51000">
    <property type="entry name" value="HTH_DEOR_2"/>
    <property type="match status" value="1"/>
</dbReference>
<dbReference type="PANTHER" id="PTHR34580">
    <property type="match status" value="1"/>
</dbReference>
<keyword evidence="2" id="KW-0804">Transcription</keyword>
<dbReference type="InterPro" id="IPR057727">
    <property type="entry name" value="WCX_dom"/>
</dbReference>
<dbReference type="RefSeq" id="WP_172240221.1">
    <property type="nucleotide sequence ID" value="NZ_BMDD01000001.1"/>
</dbReference>
<keyword evidence="1" id="KW-0805">Transcription regulation</keyword>
<dbReference type="InterPro" id="IPR036388">
    <property type="entry name" value="WH-like_DNA-bd_sf"/>
</dbReference>
<reference evidence="5" key="1">
    <citation type="journal article" date="2019" name="Int. J. Syst. Evol. Microbiol.">
        <title>The Global Catalogue of Microorganisms (GCM) 10K type strain sequencing project: providing services to taxonomists for standard genome sequencing and annotation.</title>
        <authorList>
            <consortium name="The Broad Institute Genomics Platform"/>
            <consortium name="The Broad Institute Genome Sequencing Center for Infectious Disease"/>
            <person name="Wu L."/>
            <person name="Ma J."/>
        </authorList>
    </citation>
    <scope>NUCLEOTIDE SEQUENCE [LARGE SCALE GENOMIC DNA]</scope>
    <source>
        <strain evidence="5">CCM 8702</strain>
    </source>
</reference>
<feature type="domain" description="HTH deoR-type" evidence="3">
    <location>
        <begin position="2"/>
        <end position="57"/>
    </location>
</feature>
<dbReference type="PROSITE" id="PS52050">
    <property type="entry name" value="WYL"/>
    <property type="match status" value="1"/>
</dbReference>
<dbReference type="InterPro" id="IPR013196">
    <property type="entry name" value="HTH_11"/>
</dbReference>
<dbReference type="Pfam" id="PF08279">
    <property type="entry name" value="HTH_11"/>
    <property type="match status" value="1"/>
</dbReference>
<keyword evidence="5" id="KW-1185">Reference proteome</keyword>
<gene>
    <name evidence="4" type="ORF">GCM10007362_11230</name>
</gene>
<protein>
    <submittedName>
        <fullName evidence="4">Transcriptional regulator</fullName>
    </submittedName>
</protein>
<comment type="caution">
    <text evidence="4">The sequence shown here is derived from an EMBL/GenBank/DDBJ whole genome shotgun (WGS) entry which is preliminary data.</text>
</comment>
<dbReference type="InterPro" id="IPR026881">
    <property type="entry name" value="WYL_dom"/>
</dbReference>
<evidence type="ECO:0000256" key="2">
    <source>
        <dbReference type="ARBA" id="ARBA00023163"/>
    </source>
</evidence>
<dbReference type="PIRSF" id="PIRSF016838">
    <property type="entry name" value="PafC"/>
    <property type="match status" value="1"/>
</dbReference>